<feature type="region of interest" description="Disordered" evidence="1">
    <location>
        <begin position="15"/>
        <end position="83"/>
    </location>
</feature>
<dbReference type="Proteomes" id="UP001430953">
    <property type="component" value="Unassembled WGS sequence"/>
</dbReference>
<accession>A0AAW2GAJ0</accession>
<proteinExistence type="predicted"/>
<evidence type="ECO:0000313" key="2">
    <source>
        <dbReference type="EMBL" id="KAL0123282.1"/>
    </source>
</evidence>
<dbReference type="EMBL" id="JADYXP020000005">
    <property type="protein sequence ID" value="KAL0123282.1"/>
    <property type="molecule type" value="Genomic_DNA"/>
</dbReference>
<protein>
    <submittedName>
        <fullName evidence="2">Uncharacterized protein</fullName>
    </submittedName>
</protein>
<comment type="caution">
    <text evidence="2">The sequence shown here is derived from an EMBL/GenBank/DDBJ whole genome shotgun (WGS) entry which is preliminary data.</text>
</comment>
<keyword evidence="3" id="KW-1185">Reference proteome</keyword>
<reference evidence="2 3" key="1">
    <citation type="submission" date="2023-03" db="EMBL/GenBank/DDBJ databases">
        <title>High recombination rates correlate with genetic variation in Cardiocondyla obscurior ants.</title>
        <authorList>
            <person name="Errbii M."/>
        </authorList>
    </citation>
    <scope>NUCLEOTIDE SEQUENCE [LARGE SCALE GENOMIC DNA]</scope>
    <source>
        <strain evidence="2">Alpha-2009</strain>
        <tissue evidence="2">Whole body</tissue>
    </source>
</reference>
<organism evidence="2 3">
    <name type="scientific">Cardiocondyla obscurior</name>
    <dbReference type="NCBI Taxonomy" id="286306"/>
    <lineage>
        <taxon>Eukaryota</taxon>
        <taxon>Metazoa</taxon>
        <taxon>Ecdysozoa</taxon>
        <taxon>Arthropoda</taxon>
        <taxon>Hexapoda</taxon>
        <taxon>Insecta</taxon>
        <taxon>Pterygota</taxon>
        <taxon>Neoptera</taxon>
        <taxon>Endopterygota</taxon>
        <taxon>Hymenoptera</taxon>
        <taxon>Apocrita</taxon>
        <taxon>Aculeata</taxon>
        <taxon>Formicoidea</taxon>
        <taxon>Formicidae</taxon>
        <taxon>Myrmicinae</taxon>
        <taxon>Cardiocondyla</taxon>
    </lineage>
</organism>
<sequence length="95" mass="10323">MPRRPACTCRLDAESRRDSCGCGPRAASDWQRVGTRPRPHRDDRLASAPRPPRPTARSRTSTARLRAAAPRQPPPVDPATSGTALEVLQTLPCVS</sequence>
<name>A0AAW2GAJ0_9HYME</name>
<evidence type="ECO:0000256" key="1">
    <source>
        <dbReference type="SAM" id="MobiDB-lite"/>
    </source>
</evidence>
<dbReference type="AlphaFoldDB" id="A0AAW2GAJ0"/>
<evidence type="ECO:0000313" key="3">
    <source>
        <dbReference type="Proteomes" id="UP001430953"/>
    </source>
</evidence>
<gene>
    <name evidence="2" type="ORF">PUN28_005664</name>
</gene>
<feature type="compositionally biased region" description="Low complexity" evidence="1">
    <location>
        <begin position="55"/>
        <end position="70"/>
    </location>
</feature>